<feature type="compositionally biased region" description="Polar residues" evidence="1">
    <location>
        <begin position="49"/>
        <end position="60"/>
    </location>
</feature>
<comment type="caution">
    <text evidence="2">The sequence shown here is derived from an EMBL/GenBank/DDBJ whole genome shotgun (WGS) entry which is preliminary data.</text>
</comment>
<feature type="region of interest" description="Disordered" evidence="1">
    <location>
        <begin position="49"/>
        <end position="109"/>
    </location>
</feature>
<protein>
    <recommendedName>
        <fullName evidence="4">Conjugal transfer protein</fullName>
    </recommendedName>
</protein>
<evidence type="ECO:0000313" key="3">
    <source>
        <dbReference type="Proteomes" id="UP001628078"/>
    </source>
</evidence>
<accession>A0ABQ5JQA9</accession>
<dbReference type="EMBL" id="BQXO01000032">
    <property type="protein sequence ID" value="GKT06691.1"/>
    <property type="molecule type" value="Genomic_DNA"/>
</dbReference>
<proteinExistence type="predicted"/>
<evidence type="ECO:0000256" key="1">
    <source>
        <dbReference type="SAM" id="MobiDB-lite"/>
    </source>
</evidence>
<dbReference type="Pfam" id="PF02534">
    <property type="entry name" value="T4SS-DNA_transf"/>
    <property type="match status" value="1"/>
</dbReference>
<evidence type="ECO:0008006" key="4">
    <source>
        <dbReference type="Google" id="ProtNLM"/>
    </source>
</evidence>
<dbReference type="InterPro" id="IPR003688">
    <property type="entry name" value="TraG/VirD4"/>
</dbReference>
<evidence type="ECO:0000313" key="2">
    <source>
        <dbReference type="EMBL" id="GKT06691.1"/>
    </source>
</evidence>
<sequence length="109" mass="12634">MTPDEIMRMPEDQSVLIFSNARPVKATKAFQFKLFPGADHLVNLSQNEYQGQPEASQETNFKNKVDKWNQTVKAQHQAKKDDQTTDDEEDKLQDNIDQELESRHKKMLG</sequence>
<gene>
    <name evidence="2" type="ORF">JCM31185_19780</name>
</gene>
<dbReference type="Proteomes" id="UP001628078">
    <property type="component" value="Unassembled WGS sequence"/>
</dbReference>
<organism evidence="2 3">
    <name type="scientific">Furfurilactobacillus curtus</name>
    <dbReference type="NCBI Taxonomy" id="1746200"/>
    <lineage>
        <taxon>Bacteria</taxon>
        <taxon>Bacillati</taxon>
        <taxon>Bacillota</taxon>
        <taxon>Bacilli</taxon>
        <taxon>Lactobacillales</taxon>
        <taxon>Lactobacillaceae</taxon>
        <taxon>Furfurilactobacillus</taxon>
    </lineage>
</organism>
<feature type="compositionally biased region" description="Acidic residues" evidence="1">
    <location>
        <begin position="84"/>
        <end position="99"/>
    </location>
</feature>
<reference evidence="2 3" key="1">
    <citation type="submission" date="2022-03" db="EMBL/GenBank/DDBJ databases">
        <title>Draft genome sequence of Furfurilactobacillus curtus JCM 31185.</title>
        <authorList>
            <person name="Suzuki S."/>
            <person name="Endo A."/>
            <person name="Kajikawa A."/>
        </authorList>
    </citation>
    <scope>NUCLEOTIDE SEQUENCE [LARGE SCALE GENOMIC DNA]</scope>
    <source>
        <strain evidence="2 3">JCM 31185</strain>
    </source>
</reference>
<name>A0ABQ5JQA9_9LACO</name>
<keyword evidence="3" id="KW-1185">Reference proteome</keyword>